<feature type="transmembrane region" description="Helical" evidence="1">
    <location>
        <begin position="99"/>
        <end position="118"/>
    </location>
</feature>
<organism evidence="2 3">
    <name type="scientific">Halarchaeum grantii</name>
    <dbReference type="NCBI Taxonomy" id="1193105"/>
    <lineage>
        <taxon>Archaea</taxon>
        <taxon>Methanobacteriati</taxon>
        <taxon>Methanobacteriota</taxon>
        <taxon>Stenosarchaea group</taxon>
        <taxon>Halobacteria</taxon>
        <taxon>Halobacteriales</taxon>
        <taxon>Halobacteriaceae</taxon>
    </lineage>
</organism>
<dbReference type="AlphaFoldDB" id="A0A830F5A2"/>
<keyword evidence="1" id="KW-0812">Transmembrane</keyword>
<evidence type="ECO:0000313" key="2">
    <source>
        <dbReference type="EMBL" id="GGL20960.1"/>
    </source>
</evidence>
<gene>
    <name evidence="2" type="ORF">GCM10009037_00320</name>
</gene>
<reference evidence="2 3" key="1">
    <citation type="journal article" date="2019" name="Int. J. Syst. Evol. Microbiol.">
        <title>The Global Catalogue of Microorganisms (GCM) 10K type strain sequencing project: providing services to taxonomists for standard genome sequencing and annotation.</title>
        <authorList>
            <consortium name="The Broad Institute Genomics Platform"/>
            <consortium name="The Broad Institute Genome Sequencing Center for Infectious Disease"/>
            <person name="Wu L."/>
            <person name="Ma J."/>
        </authorList>
    </citation>
    <scope>NUCLEOTIDE SEQUENCE [LARGE SCALE GENOMIC DNA]</scope>
    <source>
        <strain evidence="2 3">JCM 19585</strain>
    </source>
</reference>
<feature type="transmembrane region" description="Helical" evidence="1">
    <location>
        <begin position="37"/>
        <end position="60"/>
    </location>
</feature>
<dbReference type="EMBL" id="BMPF01000001">
    <property type="protein sequence ID" value="GGL20960.1"/>
    <property type="molecule type" value="Genomic_DNA"/>
</dbReference>
<protein>
    <submittedName>
        <fullName evidence="2">Uncharacterized protein</fullName>
    </submittedName>
</protein>
<dbReference type="Proteomes" id="UP000628840">
    <property type="component" value="Unassembled WGS sequence"/>
</dbReference>
<proteinExistence type="predicted"/>
<name>A0A830F5A2_9EURY</name>
<feature type="transmembrane region" description="Helical" evidence="1">
    <location>
        <begin position="72"/>
        <end position="93"/>
    </location>
</feature>
<keyword evidence="3" id="KW-1185">Reference proteome</keyword>
<accession>A0A830F5A2</accession>
<evidence type="ECO:0000313" key="3">
    <source>
        <dbReference type="Proteomes" id="UP000628840"/>
    </source>
</evidence>
<comment type="caution">
    <text evidence="2">The sequence shown here is derived from an EMBL/GenBank/DDBJ whole genome shotgun (WGS) entry which is preliminary data.</text>
</comment>
<keyword evidence="1" id="KW-1133">Transmembrane helix</keyword>
<keyword evidence="1" id="KW-0472">Membrane</keyword>
<evidence type="ECO:0000256" key="1">
    <source>
        <dbReference type="SAM" id="Phobius"/>
    </source>
</evidence>
<sequence length="125" mass="11447">MPLSASRSIGVGLALGTLLGLSVGAVAAVTGAPVSDAGVAVALGVGLGPVLGAALVPVAGWAAGLERATTPLLAAGTLVGLLLGVGASALAWWVGVASLVALGGVALCGGVLGLGLGARHALALA</sequence>
<dbReference type="RefSeq" id="WP_188876381.1">
    <property type="nucleotide sequence ID" value="NZ_BMPF01000001.1"/>
</dbReference>